<organism evidence="3 4">
    <name type="scientific">Agrobacterium vitis</name>
    <name type="common">Rhizobium vitis</name>
    <dbReference type="NCBI Taxonomy" id="373"/>
    <lineage>
        <taxon>Bacteria</taxon>
        <taxon>Pseudomonadati</taxon>
        <taxon>Pseudomonadota</taxon>
        <taxon>Alphaproteobacteria</taxon>
        <taxon>Hyphomicrobiales</taxon>
        <taxon>Rhizobiaceae</taxon>
        <taxon>Rhizobium/Agrobacterium group</taxon>
        <taxon>Agrobacterium</taxon>
    </lineage>
</organism>
<reference evidence="3 4" key="1">
    <citation type="submission" date="2019-12" db="EMBL/GenBank/DDBJ databases">
        <title>Whole-genome sequencing of Allorhizobium vitis.</title>
        <authorList>
            <person name="Gan H.M."/>
            <person name="Szegedi E."/>
            <person name="Burr T."/>
            <person name="Savka M.A."/>
        </authorList>
    </citation>
    <scope>NUCLEOTIDE SEQUENCE [LARGE SCALE GENOMIC DNA]</scope>
    <source>
        <strain evidence="3 4">CG415</strain>
    </source>
</reference>
<evidence type="ECO:0000313" key="3">
    <source>
        <dbReference type="EMBL" id="MVA59432.1"/>
    </source>
</evidence>
<dbReference type="SMART" id="SM00382">
    <property type="entry name" value="AAA"/>
    <property type="match status" value="1"/>
</dbReference>
<dbReference type="PANTHER" id="PTHR23076">
    <property type="entry name" value="METALLOPROTEASE M41 FTSH"/>
    <property type="match status" value="1"/>
</dbReference>
<evidence type="ECO:0000313" key="4">
    <source>
        <dbReference type="Proteomes" id="UP000440716"/>
    </source>
</evidence>
<dbReference type="Pfam" id="PF01434">
    <property type="entry name" value="Peptidase_M41"/>
    <property type="match status" value="1"/>
</dbReference>
<dbReference type="InterPro" id="IPR000642">
    <property type="entry name" value="Peptidase_M41"/>
</dbReference>
<dbReference type="GO" id="GO:0030163">
    <property type="term" value="P:protein catabolic process"/>
    <property type="evidence" value="ECO:0007669"/>
    <property type="project" value="TreeGrafter"/>
</dbReference>
<gene>
    <name evidence="3" type="ORF">GOZ88_25420</name>
</gene>
<dbReference type="GO" id="GO:0005886">
    <property type="term" value="C:plasma membrane"/>
    <property type="evidence" value="ECO:0007669"/>
    <property type="project" value="TreeGrafter"/>
</dbReference>
<dbReference type="PROSITE" id="PS00674">
    <property type="entry name" value="AAA"/>
    <property type="match status" value="1"/>
</dbReference>
<feature type="domain" description="AAA+ ATPase" evidence="2">
    <location>
        <begin position="241"/>
        <end position="380"/>
    </location>
</feature>
<keyword evidence="1" id="KW-0547">Nucleotide-binding</keyword>
<dbReference type="EMBL" id="WPHU01000020">
    <property type="protein sequence ID" value="MVA59432.1"/>
    <property type="molecule type" value="Genomic_DNA"/>
</dbReference>
<keyword evidence="1" id="KW-0067">ATP-binding</keyword>
<accession>A0A7K1RNK0</accession>
<dbReference type="SUPFAM" id="SSF140990">
    <property type="entry name" value="FtsH protease domain-like"/>
    <property type="match status" value="1"/>
</dbReference>
<comment type="similarity">
    <text evidence="1">Belongs to the AAA ATPase family.</text>
</comment>
<proteinExistence type="inferred from homology"/>
<dbReference type="InterPro" id="IPR003959">
    <property type="entry name" value="ATPase_AAA_core"/>
</dbReference>
<dbReference type="InterPro" id="IPR003960">
    <property type="entry name" value="ATPase_AAA_CS"/>
</dbReference>
<dbReference type="CDD" id="cd19481">
    <property type="entry name" value="RecA-like_protease"/>
    <property type="match status" value="1"/>
</dbReference>
<dbReference type="PANTHER" id="PTHR23076:SF97">
    <property type="entry name" value="ATP-DEPENDENT ZINC METALLOPROTEASE YME1L1"/>
    <property type="match status" value="1"/>
</dbReference>
<sequence length="647" mass="70918">MFEVVAQAARRVTVPKTKYSFKTPQDAALYCTLRRALRKAPDFIRGADCVVLLNVPSNRSGDDYDPCAENLLLRLSVARDDMAYMMIAATDKPRTIIKRMEGDFSRKRRLLIFREQGVELPFQVSLKVDVEVDIPPISTMDFRIGCRIAYQIDVTAPEAETAMSYPLTHVWAALRRGRPIKNALTRLAEASALDAKPSGSKSERLPPLQDMFGYGQAKDWGMELAQDLIDWQRGKIDWSEVDTGIVLSGPPGVGKTQFAAALARQCNVPLIATSLARWQARGHLGDLLKAMRSDFEKAKETAPCILFCDELDSFGDRNSFAADNRDYSTQVVNGFLEHLDGLDGREGVVVIGATNALDRIDPAILRPGRLNRHVAIPLPTATDRIAILQQQLGQNLPRKHHPRLMAATNGFSGADLAKVARDAKRIARRCKRDVTFADITKSLPEMVAITGDLRRALAVHEAGHTVAVIALDHGKFYGAMIIDHTRNDSGTVPGGGAYFEVPNIGYRTVQTYRDRIAVLLAGIAAEKVLLGEVSDGAGAGPNSDLAQATRIATMLQSGMGMGNRLRHSLAKSDRDLETLRLHDPGVALWVDNVLRTEFERAKQIIGSHLKLVEAIADELEAKGRVSADQVAKIAAKLDALPRITTLA</sequence>
<dbReference type="GO" id="GO:0016887">
    <property type="term" value="F:ATP hydrolysis activity"/>
    <property type="evidence" value="ECO:0007669"/>
    <property type="project" value="InterPro"/>
</dbReference>
<protein>
    <submittedName>
        <fullName evidence="3">AAA family ATPase</fullName>
    </submittedName>
</protein>
<dbReference type="Gene3D" id="1.20.58.760">
    <property type="entry name" value="Peptidase M41"/>
    <property type="match status" value="1"/>
</dbReference>
<dbReference type="GO" id="GO:0006508">
    <property type="term" value="P:proteolysis"/>
    <property type="evidence" value="ECO:0007669"/>
    <property type="project" value="InterPro"/>
</dbReference>
<dbReference type="GO" id="GO:0005524">
    <property type="term" value="F:ATP binding"/>
    <property type="evidence" value="ECO:0007669"/>
    <property type="project" value="UniProtKB-KW"/>
</dbReference>
<dbReference type="InterPro" id="IPR003593">
    <property type="entry name" value="AAA+_ATPase"/>
</dbReference>
<name>A0A7K1RNK0_AGRVI</name>
<dbReference type="Proteomes" id="UP000440716">
    <property type="component" value="Unassembled WGS sequence"/>
</dbReference>
<dbReference type="GO" id="GO:0004176">
    <property type="term" value="F:ATP-dependent peptidase activity"/>
    <property type="evidence" value="ECO:0007669"/>
    <property type="project" value="InterPro"/>
</dbReference>
<dbReference type="InterPro" id="IPR037219">
    <property type="entry name" value="Peptidase_M41-like"/>
</dbReference>
<dbReference type="SUPFAM" id="SSF52540">
    <property type="entry name" value="P-loop containing nucleoside triphosphate hydrolases"/>
    <property type="match status" value="1"/>
</dbReference>
<dbReference type="AlphaFoldDB" id="A0A7K1RNK0"/>
<evidence type="ECO:0000256" key="1">
    <source>
        <dbReference type="RuleBase" id="RU003651"/>
    </source>
</evidence>
<evidence type="ECO:0000259" key="2">
    <source>
        <dbReference type="SMART" id="SM00382"/>
    </source>
</evidence>
<dbReference type="InterPro" id="IPR027417">
    <property type="entry name" value="P-loop_NTPase"/>
</dbReference>
<dbReference type="GO" id="GO:0004222">
    <property type="term" value="F:metalloendopeptidase activity"/>
    <property type="evidence" value="ECO:0007669"/>
    <property type="project" value="InterPro"/>
</dbReference>
<dbReference type="Gene3D" id="3.40.50.300">
    <property type="entry name" value="P-loop containing nucleotide triphosphate hydrolases"/>
    <property type="match status" value="1"/>
</dbReference>
<comment type="caution">
    <text evidence="3">The sequence shown here is derived from an EMBL/GenBank/DDBJ whole genome shotgun (WGS) entry which is preliminary data.</text>
</comment>
<dbReference type="Gene3D" id="1.10.8.60">
    <property type="match status" value="1"/>
</dbReference>
<dbReference type="Pfam" id="PF00004">
    <property type="entry name" value="AAA"/>
    <property type="match status" value="1"/>
</dbReference>